<organism evidence="2 3">
    <name type="scientific">Vasconcelosia minhoensis LEGE 07310</name>
    <dbReference type="NCBI Taxonomy" id="915328"/>
    <lineage>
        <taxon>Bacteria</taxon>
        <taxon>Bacillati</taxon>
        <taxon>Cyanobacteriota</taxon>
        <taxon>Cyanophyceae</taxon>
        <taxon>Nodosilineales</taxon>
        <taxon>Cymatolegaceae</taxon>
        <taxon>Vasconcelosia</taxon>
        <taxon>Vasconcelosia minhoensis</taxon>
    </lineage>
</organism>
<evidence type="ECO:0000313" key="3">
    <source>
        <dbReference type="Proteomes" id="UP000636505"/>
    </source>
</evidence>
<dbReference type="Gene3D" id="2.60.120.260">
    <property type="entry name" value="Galactose-binding domain-like"/>
    <property type="match status" value="2"/>
</dbReference>
<sequence>MNPSSNSTKPSFLNGIEDNNLDVSAASYLGGSGDDSARAVDISLDGQTVIIGGQTPNHSPGGKPYSLLGGGDGIVMRYDSQTNQVLSNTRLPGQVRDLEVNPNTGEIAVAYGSGIAVLSPDASTVIWSKPMDRAERIAVSSSGKVAVLQDFPIGKSDRVTLYSSSGAALQDWSSNSGRRYFQDVAISDQDGGAVVITGFKQARVDLQVAFTQAWTYDGQARWSNYDYSSQAVDAVNLLADTRGERIAFGQDGKLYSANWVNGGIGYSIFSREPSDLAQKVTEQMVITDKYTNSYNTSKVAMTWYGEYDLKTGGLVKGQGLVTRRSDGKGNSITPDAITADKDGNIYLSGSASASIQDRDSQKIEGQQVSGYVANDGFLAIISPDLKTRYAWTPISSAKGTVIAVRDGVAAIATTTNFKGSQITDNPIQGQAGGGKDGYFLILGGQDVPVGTPSPSAPTPPIPQPEAPTPPLTQPDITPRSPIRIEAEKLKLNGYQLNTAAAAQASGDQFISLKTSGTQQGTAEGVFQGPAGLYQIQVGYYDENDGRSAASFSIGGQTKRWTFDQKLPSNWVSAENKVVQVIDTLSLTSGDAFMLSGQRQDREYARFDYVDFIPVESNRAAESDPPSGNSSGPMAGEQESPYSLRVEAESLQLQGYQIKSVAAARASGNQFISLKNSKAKQGTAKGIFNGPEGLYEIRVGYYDENDGQSAASFSVGGKTQSWTFDQKLPSNWVSEKNKVSRAIDTLALQSGDAFTISGQQQAGEFARFDYVDFVRVGSRSTGANSMATTDSLGQTLEDLTAVGSTTHSFVNGSSSVL</sequence>
<reference evidence="2" key="1">
    <citation type="submission" date="2020-10" db="EMBL/GenBank/DDBJ databases">
        <authorList>
            <person name="Castelo-Branco R."/>
            <person name="Eusebio N."/>
            <person name="Adriana R."/>
            <person name="Vieira A."/>
            <person name="Brugerolle De Fraissinette N."/>
            <person name="Rezende De Castro R."/>
            <person name="Schneider M.P."/>
            <person name="Vasconcelos V."/>
            <person name="Leao P.N."/>
        </authorList>
    </citation>
    <scope>NUCLEOTIDE SEQUENCE</scope>
    <source>
        <strain evidence="2">LEGE 07310</strain>
    </source>
</reference>
<dbReference type="AlphaFoldDB" id="A0A8J7DAT3"/>
<protein>
    <submittedName>
        <fullName evidence="2">Uncharacterized protein</fullName>
    </submittedName>
</protein>
<dbReference type="RefSeq" id="WP_193905454.1">
    <property type="nucleotide sequence ID" value="NZ_JADEXG010000009.1"/>
</dbReference>
<dbReference type="Proteomes" id="UP000636505">
    <property type="component" value="Unassembled WGS sequence"/>
</dbReference>
<proteinExistence type="predicted"/>
<dbReference type="EMBL" id="JADEXG010000009">
    <property type="protein sequence ID" value="MBE9076792.1"/>
    <property type="molecule type" value="Genomic_DNA"/>
</dbReference>
<feature type="compositionally biased region" description="Pro residues" evidence="1">
    <location>
        <begin position="454"/>
        <end position="472"/>
    </location>
</feature>
<evidence type="ECO:0000256" key="1">
    <source>
        <dbReference type="SAM" id="MobiDB-lite"/>
    </source>
</evidence>
<dbReference type="SUPFAM" id="SSF101898">
    <property type="entry name" value="NHL repeat"/>
    <property type="match status" value="1"/>
</dbReference>
<keyword evidence="3" id="KW-1185">Reference proteome</keyword>
<evidence type="ECO:0000313" key="2">
    <source>
        <dbReference type="EMBL" id="MBE9076792.1"/>
    </source>
</evidence>
<accession>A0A8J7DAT3</accession>
<gene>
    <name evidence="2" type="ORF">IQ241_05695</name>
</gene>
<comment type="caution">
    <text evidence="2">The sequence shown here is derived from an EMBL/GenBank/DDBJ whole genome shotgun (WGS) entry which is preliminary data.</text>
</comment>
<feature type="region of interest" description="Disordered" evidence="1">
    <location>
        <begin position="617"/>
        <end position="640"/>
    </location>
</feature>
<name>A0A8J7DAT3_9CYAN</name>
<feature type="region of interest" description="Disordered" evidence="1">
    <location>
        <begin position="448"/>
        <end position="476"/>
    </location>
</feature>